<dbReference type="GO" id="GO:0007051">
    <property type="term" value="P:spindle organization"/>
    <property type="evidence" value="ECO:0007669"/>
    <property type="project" value="TreeGrafter"/>
</dbReference>
<proteinExistence type="predicted"/>
<evidence type="ECO:0008006" key="8">
    <source>
        <dbReference type="Google" id="ProtNLM"/>
    </source>
</evidence>
<dbReference type="PANTHER" id="PTHR22706">
    <property type="entry name" value="ASSEMBLY FACTOR FOR SPINDLE MICROTUBULES"/>
    <property type="match status" value="1"/>
</dbReference>
<dbReference type="PROSITE" id="PS50096">
    <property type="entry name" value="IQ"/>
    <property type="match status" value="2"/>
</dbReference>
<dbReference type="SUPFAM" id="SSF47576">
    <property type="entry name" value="Calponin-homology domain, CH-domain"/>
    <property type="match status" value="1"/>
</dbReference>
<dbReference type="GO" id="GO:0005516">
    <property type="term" value="F:calmodulin binding"/>
    <property type="evidence" value="ECO:0007669"/>
    <property type="project" value="UniProtKB-KW"/>
</dbReference>
<evidence type="ECO:0000256" key="4">
    <source>
        <dbReference type="ARBA" id="ARBA00022860"/>
    </source>
</evidence>
<keyword evidence="3" id="KW-0677">Repeat</keyword>
<dbReference type="EnsemblPlants" id="OB07G22110.1">
    <property type="protein sequence ID" value="OB07G22110.1"/>
    <property type="gene ID" value="OB07G22110"/>
</dbReference>
<evidence type="ECO:0000256" key="5">
    <source>
        <dbReference type="SAM" id="Coils"/>
    </source>
</evidence>
<dbReference type="GO" id="GO:0005737">
    <property type="term" value="C:cytoplasm"/>
    <property type="evidence" value="ECO:0007669"/>
    <property type="project" value="UniProtKB-SubCell"/>
</dbReference>
<dbReference type="Gene3D" id="1.10.418.10">
    <property type="entry name" value="Calponin-like domain"/>
    <property type="match status" value="1"/>
</dbReference>
<sequence>MTPAMAASLRQSLREVCSLEDVTERMGRYMSTEACEEVLVMMCQICKNIDDGRLKMKEQCPLVSDLRLRDKAIRIFMCYNPEWLRIGLHIVLGGDSLIHNGSQKMDKEVAFLKFVLEKQLFAQMTVTKSSAPTKMAEGLCRAGYGEAVGNITLKRIFLLAAALDRAKVESALPLESGIDGLDGGSPLLFCCQTQIKSSRQVVQESLGEVMHGEGDLLMHLTTMGYKLNYQQKVIAPSDTSKKRLHNCTMAIQYMKQAGIRLSDADGLSISAEDITNGDKELVLSLLWNVFISMQLPVLVDQTSVAHELSRLQASASEQPVSETKSQIGLLYDWIQVICAKYGISVESSSQIDRRALNYFINYYLNINIPSFPLKESLSDCRKELFGCCKPDTMAVVTTHPFNNFGEVLAQFLQDLPACDILANDVIFDEKSATILLAFLSSHLTSDRRLEQLKDLINSKLDQQSPVTEVSARRRSRGINDMKCQFPQIDETDGSHISKESTAIVIQTQVRRINAMRKYCKIKNEAQLRHTGHDPVASSSPQKNIADSSSIDSAIKLVCEDDVDCSSDSYQALFYHEHPISTKVNFLFFRKVMAARKIQFAYRRFTHRIFSRISASIKIQSHWRGFSVRTHFKRKIQYIIAIQAVARRVLCHRAFQKQRCASIVIQRIIRGWLARKKLLGSWLPRSCTDLCALDQNQHKISHQSMQLKIMLRSVLRIQRWWRKALLYRSIRISVISIQSFSYVKAYLVRKSSKQEITDIRCRLQKSSEQVDDSMRLINRLIAALSQLTQCRSISSIRQTYATLSMATEYSEKCCQTIVNAGAVEILLKQIHFLNRGVPDQEVLKQVLFTLRNIARFPNLRPVLIHTPQAVATVFQELLRNKADGFFIACDILKRLCEYKEGHEIAQALQHHIRRLGNLVQELEKKVELDRRNGRTGVSKENNLRRLGEAVTLHHLLTNDR</sequence>
<dbReference type="OMA" id="YSQKCCE"/>
<dbReference type="Gramene" id="OB07G22110.1">
    <property type="protein sequence ID" value="OB07G22110.1"/>
    <property type="gene ID" value="OB07G22110"/>
</dbReference>
<dbReference type="Gene3D" id="1.20.5.190">
    <property type="match status" value="1"/>
</dbReference>
<dbReference type="InterPro" id="IPR051185">
    <property type="entry name" value="ASPM"/>
</dbReference>
<dbReference type="AlphaFoldDB" id="J3MLC9"/>
<keyword evidence="7" id="KW-1185">Reference proteome</keyword>
<accession>J3MLC9</accession>
<dbReference type="STRING" id="4533.J3MLC9"/>
<dbReference type="InterPro" id="IPR016024">
    <property type="entry name" value="ARM-type_fold"/>
</dbReference>
<keyword evidence="2" id="KW-0963">Cytoplasm</keyword>
<evidence type="ECO:0000256" key="3">
    <source>
        <dbReference type="ARBA" id="ARBA00022737"/>
    </source>
</evidence>
<dbReference type="HOGENOM" id="CLU_001580_0_0_1"/>
<dbReference type="PANTHER" id="PTHR22706:SF1">
    <property type="entry name" value="ASSEMBLY FACTOR FOR SPINDLE MICROTUBULES"/>
    <property type="match status" value="1"/>
</dbReference>
<keyword evidence="4" id="KW-0112">Calmodulin-binding</keyword>
<dbReference type="SMART" id="SM00185">
    <property type="entry name" value="ARM"/>
    <property type="match status" value="1"/>
</dbReference>
<dbReference type="Proteomes" id="UP000006038">
    <property type="component" value="Chromosome 7"/>
</dbReference>
<dbReference type="InterPro" id="IPR000225">
    <property type="entry name" value="Armadillo"/>
</dbReference>
<reference evidence="6" key="2">
    <citation type="submission" date="2013-04" db="UniProtKB">
        <authorList>
            <consortium name="EnsemblPlants"/>
        </authorList>
    </citation>
    <scope>IDENTIFICATION</scope>
</reference>
<dbReference type="InterPro" id="IPR011989">
    <property type="entry name" value="ARM-like"/>
</dbReference>
<evidence type="ECO:0000256" key="1">
    <source>
        <dbReference type="ARBA" id="ARBA00004496"/>
    </source>
</evidence>
<organism evidence="6">
    <name type="scientific">Oryza brachyantha</name>
    <name type="common">malo sina</name>
    <dbReference type="NCBI Taxonomy" id="4533"/>
    <lineage>
        <taxon>Eukaryota</taxon>
        <taxon>Viridiplantae</taxon>
        <taxon>Streptophyta</taxon>
        <taxon>Embryophyta</taxon>
        <taxon>Tracheophyta</taxon>
        <taxon>Spermatophyta</taxon>
        <taxon>Magnoliopsida</taxon>
        <taxon>Liliopsida</taxon>
        <taxon>Poales</taxon>
        <taxon>Poaceae</taxon>
        <taxon>BOP clade</taxon>
        <taxon>Oryzoideae</taxon>
        <taxon>Oryzeae</taxon>
        <taxon>Oryzinae</taxon>
        <taxon>Oryza</taxon>
    </lineage>
</organism>
<evidence type="ECO:0000256" key="2">
    <source>
        <dbReference type="ARBA" id="ARBA00022490"/>
    </source>
</evidence>
<evidence type="ECO:0000313" key="7">
    <source>
        <dbReference type="Proteomes" id="UP000006038"/>
    </source>
</evidence>
<dbReference type="SMART" id="SM00015">
    <property type="entry name" value="IQ"/>
    <property type="match status" value="3"/>
</dbReference>
<protein>
    <recommendedName>
        <fullName evidence="8">Calponin-homology (CH) domain-containing protein</fullName>
    </recommendedName>
</protein>
<dbReference type="GO" id="GO:0000922">
    <property type="term" value="C:spindle pole"/>
    <property type="evidence" value="ECO:0007669"/>
    <property type="project" value="TreeGrafter"/>
</dbReference>
<feature type="coiled-coil region" evidence="5">
    <location>
        <begin position="904"/>
        <end position="931"/>
    </location>
</feature>
<dbReference type="InterPro" id="IPR036872">
    <property type="entry name" value="CH_dom_sf"/>
</dbReference>
<dbReference type="GO" id="GO:0051295">
    <property type="term" value="P:establishment of meiotic spindle localization"/>
    <property type="evidence" value="ECO:0007669"/>
    <property type="project" value="TreeGrafter"/>
</dbReference>
<name>J3MLC9_ORYBR</name>
<dbReference type="GO" id="GO:0000278">
    <property type="term" value="P:mitotic cell cycle"/>
    <property type="evidence" value="ECO:0007669"/>
    <property type="project" value="TreeGrafter"/>
</dbReference>
<dbReference type="eggNOG" id="KOG0165">
    <property type="taxonomic scope" value="Eukaryota"/>
</dbReference>
<evidence type="ECO:0000313" key="6">
    <source>
        <dbReference type="EnsemblPlants" id="OB07G22110.1"/>
    </source>
</evidence>
<dbReference type="Pfam" id="PF00612">
    <property type="entry name" value="IQ"/>
    <property type="match status" value="2"/>
</dbReference>
<dbReference type="InterPro" id="IPR000048">
    <property type="entry name" value="IQ_motif_EF-hand-BS"/>
</dbReference>
<reference evidence="6" key="1">
    <citation type="journal article" date="2013" name="Nat. Commun.">
        <title>Whole-genome sequencing of Oryza brachyantha reveals mechanisms underlying Oryza genome evolution.</title>
        <authorList>
            <person name="Chen J."/>
            <person name="Huang Q."/>
            <person name="Gao D."/>
            <person name="Wang J."/>
            <person name="Lang Y."/>
            <person name="Liu T."/>
            <person name="Li B."/>
            <person name="Bai Z."/>
            <person name="Luis Goicoechea J."/>
            <person name="Liang C."/>
            <person name="Chen C."/>
            <person name="Zhang W."/>
            <person name="Sun S."/>
            <person name="Liao Y."/>
            <person name="Zhang X."/>
            <person name="Yang L."/>
            <person name="Song C."/>
            <person name="Wang M."/>
            <person name="Shi J."/>
            <person name="Liu G."/>
            <person name="Liu J."/>
            <person name="Zhou H."/>
            <person name="Zhou W."/>
            <person name="Yu Q."/>
            <person name="An N."/>
            <person name="Chen Y."/>
            <person name="Cai Q."/>
            <person name="Wang B."/>
            <person name="Liu B."/>
            <person name="Min J."/>
            <person name="Huang Y."/>
            <person name="Wu H."/>
            <person name="Li Z."/>
            <person name="Zhang Y."/>
            <person name="Yin Y."/>
            <person name="Song W."/>
            <person name="Jiang J."/>
            <person name="Jackson S.A."/>
            <person name="Wing R.A."/>
            <person name="Wang J."/>
            <person name="Chen M."/>
        </authorList>
    </citation>
    <scope>NUCLEOTIDE SEQUENCE [LARGE SCALE GENOMIC DNA]</scope>
    <source>
        <strain evidence="6">cv. IRGC 101232</strain>
    </source>
</reference>
<dbReference type="Gene3D" id="1.25.10.10">
    <property type="entry name" value="Leucine-rich Repeat Variant"/>
    <property type="match status" value="1"/>
</dbReference>
<keyword evidence="5" id="KW-0175">Coiled coil</keyword>
<dbReference type="SUPFAM" id="SSF48371">
    <property type="entry name" value="ARM repeat"/>
    <property type="match status" value="1"/>
</dbReference>
<comment type="subcellular location">
    <subcellularLocation>
        <location evidence="1">Cytoplasm</location>
    </subcellularLocation>
</comment>